<evidence type="ECO:0000313" key="2">
    <source>
        <dbReference type="Proteomes" id="UP000790377"/>
    </source>
</evidence>
<accession>A0ACB8ACN6</accession>
<sequence>MAYPYPLPFPDESQRTPVSSYSSLANALGPSPSYSIYLDHAPVASNYPYPARNVVHPAQYVPRRPLTLSNVHQQPQSTASAETNDHTYHRSRPNIPMNYRRLPQPTHIQPKGYNSYLEGVQYPSIYFQRKGEAQPYTISELLGMKRMPCLSGSEDEVFAGVNERQIKVRIAWPGYSQYPFEKRVMTKHGELTRELLLVLLARVLDEFVKKLKAENAIVERGHEDWTLQELTHGRKGVSVKDCFIVGLSHLAGCIWQPELFVYRG</sequence>
<organism evidence="1 2">
    <name type="scientific">Hygrophoropsis aurantiaca</name>
    <dbReference type="NCBI Taxonomy" id="72124"/>
    <lineage>
        <taxon>Eukaryota</taxon>
        <taxon>Fungi</taxon>
        <taxon>Dikarya</taxon>
        <taxon>Basidiomycota</taxon>
        <taxon>Agaricomycotina</taxon>
        <taxon>Agaricomycetes</taxon>
        <taxon>Agaricomycetidae</taxon>
        <taxon>Boletales</taxon>
        <taxon>Coniophorineae</taxon>
        <taxon>Hygrophoropsidaceae</taxon>
        <taxon>Hygrophoropsis</taxon>
    </lineage>
</organism>
<protein>
    <submittedName>
        <fullName evidence="1">Uncharacterized protein</fullName>
    </submittedName>
</protein>
<proteinExistence type="predicted"/>
<comment type="caution">
    <text evidence="1">The sequence shown here is derived from an EMBL/GenBank/DDBJ whole genome shotgun (WGS) entry which is preliminary data.</text>
</comment>
<dbReference type="EMBL" id="MU267690">
    <property type="protein sequence ID" value="KAH7911075.1"/>
    <property type="molecule type" value="Genomic_DNA"/>
</dbReference>
<keyword evidence="2" id="KW-1185">Reference proteome</keyword>
<reference evidence="1" key="1">
    <citation type="journal article" date="2021" name="New Phytol.">
        <title>Evolutionary innovations through gain and loss of genes in the ectomycorrhizal Boletales.</title>
        <authorList>
            <person name="Wu G."/>
            <person name="Miyauchi S."/>
            <person name="Morin E."/>
            <person name="Kuo A."/>
            <person name="Drula E."/>
            <person name="Varga T."/>
            <person name="Kohler A."/>
            <person name="Feng B."/>
            <person name="Cao Y."/>
            <person name="Lipzen A."/>
            <person name="Daum C."/>
            <person name="Hundley H."/>
            <person name="Pangilinan J."/>
            <person name="Johnson J."/>
            <person name="Barry K."/>
            <person name="LaButti K."/>
            <person name="Ng V."/>
            <person name="Ahrendt S."/>
            <person name="Min B."/>
            <person name="Choi I.G."/>
            <person name="Park H."/>
            <person name="Plett J.M."/>
            <person name="Magnuson J."/>
            <person name="Spatafora J.W."/>
            <person name="Nagy L.G."/>
            <person name="Henrissat B."/>
            <person name="Grigoriev I.V."/>
            <person name="Yang Z.L."/>
            <person name="Xu J."/>
            <person name="Martin F.M."/>
        </authorList>
    </citation>
    <scope>NUCLEOTIDE SEQUENCE</scope>
    <source>
        <strain evidence="1">ATCC 28755</strain>
    </source>
</reference>
<dbReference type="Proteomes" id="UP000790377">
    <property type="component" value="Unassembled WGS sequence"/>
</dbReference>
<evidence type="ECO:0000313" key="1">
    <source>
        <dbReference type="EMBL" id="KAH7911075.1"/>
    </source>
</evidence>
<name>A0ACB8ACN6_9AGAM</name>
<gene>
    <name evidence="1" type="ORF">BJ138DRAFT_1007374</name>
</gene>